<dbReference type="NCBIfam" id="TIGR04086">
    <property type="entry name" value="TIGR04086_membr"/>
    <property type="match status" value="1"/>
</dbReference>
<feature type="transmembrane region" description="Helical" evidence="1">
    <location>
        <begin position="69"/>
        <end position="92"/>
    </location>
</feature>
<evidence type="ECO:0000256" key="1">
    <source>
        <dbReference type="SAM" id="Phobius"/>
    </source>
</evidence>
<protein>
    <submittedName>
        <fullName evidence="2">Putative membrane protein, TIGR04086 family</fullName>
    </submittedName>
</protein>
<name>A0A1T4RJ42_9FIRM</name>
<reference evidence="3" key="1">
    <citation type="submission" date="2017-02" db="EMBL/GenBank/DDBJ databases">
        <authorList>
            <person name="Varghese N."/>
            <person name="Submissions S."/>
        </authorList>
    </citation>
    <scope>NUCLEOTIDE SEQUENCE [LARGE SCALE GENOMIC DNA]</scope>
    <source>
        <strain evidence="3">DSM 16521</strain>
    </source>
</reference>
<dbReference type="Proteomes" id="UP000189933">
    <property type="component" value="Unassembled WGS sequence"/>
</dbReference>
<accession>A0A1T4RJ42</accession>
<gene>
    <name evidence="2" type="ORF">SAMN02745885_02137</name>
</gene>
<dbReference type="Pfam" id="PF12670">
    <property type="entry name" value="DUF3792"/>
    <property type="match status" value="1"/>
</dbReference>
<proteinExistence type="predicted"/>
<dbReference type="EMBL" id="FUXM01000031">
    <property type="protein sequence ID" value="SKA15796.1"/>
    <property type="molecule type" value="Genomic_DNA"/>
</dbReference>
<evidence type="ECO:0000313" key="2">
    <source>
        <dbReference type="EMBL" id="SKA15796.1"/>
    </source>
</evidence>
<feature type="transmembrane region" description="Helical" evidence="1">
    <location>
        <begin position="12"/>
        <end position="32"/>
    </location>
</feature>
<keyword evidence="1" id="KW-0472">Membrane</keyword>
<keyword evidence="3" id="KW-1185">Reference proteome</keyword>
<feature type="transmembrane region" description="Helical" evidence="1">
    <location>
        <begin position="44"/>
        <end position="62"/>
    </location>
</feature>
<dbReference type="InterPro" id="IPR023804">
    <property type="entry name" value="DUF3792_TM"/>
</dbReference>
<sequence>MDETLNWRAITVASIISILSLLIFTVVLALALKFTSLPETYIDYFVVLFLAGSAFSGSWYLGNRVEHRILYHTLLLSVFFILFLLAIGIVFYGSAMTISAWVGNIAAILVGSIAGALTGAR</sequence>
<organism evidence="2 3">
    <name type="scientific">Carboxydocella sporoproducens DSM 16521</name>
    <dbReference type="NCBI Taxonomy" id="1121270"/>
    <lineage>
        <taxon>Bacteria</taxon>
        <taxon>Bacillati</taxon>
        <taxon>Bacillota</taxon>
        <taxon>Clostridia</taxon>
        <taxon>Eubacteriales</taxon>
        <taxon>Clostridiales Family XVI. Incertae Sedis</taxon>
        <taxon>Carboxydocella</taxon>
    </lineage>
</organism>
<feature type="transmembrane region" description="Helical" evidence="1">
    <location>
        <begin position="98"/>
        <end position="120"/>
    </location>
</feature>
<dbReference type="RefSeq" id="WP_159071888.1">
    <property type="nucleotide sequence ID" value="NZ_FUXM01000031.1"/>
</dbReference>
<dbReference type="AlphaFoldDB" id="A0A1T4RJ42"/>
<keyword evidence="1" id="KW-0812">Transmembrane</keyword>
<keyword evidence="1" id="KW-1133">Transmembrane helix</keyword>
<evidence type="ECO:0000313" key="3">
    <source>
        <dbReference type="Proteomes" id="UP000189933"/>
    </source>
</evidence>